<dbReference type="AlphaFoldDB" id="A0A1H1LVJ2"/>
<dbReference type="Proteomes" id="UP000199092">
    <property type="component" value="Chromosome I"/>
</dbReference>
<dbReference type="OrthoDB" id="9786503at2"/>
<evidence type="ECO:0000313" key="6">
    <source>
        <dbReference type="Proteomes" id="UP000199092"/>
    </source>
</evidence>
<sequence length="335" mass="34016">MERAAGQDQYDAVVVGGGSAGLSGALALGRARRRVLVVDAGEPRNAPAEGVHNYLTSEGMSPAALITAGRAEVAAYGVEVRSGRVSAAAPVDAGPGRRAFTVDLEDGSRVTARRLLVTTGLTDVLPDVPGVAERWGRDVVHCPYCHGYEVRDAPIGVLGTGPLAVHAALLFRQWTADVVLFAHMAPPLTGEQAEQLAARGIDVVDEPVAALEVTDDRLSGVRLVSGAVVPRGVVAVSPGFVARSAVLAGLGVAAEDFRMGDHVLGTHVPADPMGATSVPGVWVAGNVTDPMAQVVVAAGAGLKAAAALNADLVGEDTALAVARRRAGAGAYAGRS</sequence>
<keyword evidence="2" id="KW-0560">Oxidoreductase</keyword>
<dbReference type="PANTHER" id="PTHR48105">
    <property type="entry name" value="THIOREDOXIN REDUCTASE 1-RELATED-RELATED"/>
    <property type="match status" value="1"/>
</dbReference>
<comment type="catalytic activity">
    <reaction evidence="3">
        <text>[thioredoxin]-dithiol + NADP(+) = [thioredoxin]-disulfide + NADPH + H(+)</text>
        <dbReference type="Rhea" id="RHEA:20345"/>
        <dbReference type="Rhea" id="RHEA-COMP:10698"/>
        <dbReference type="Rhea" id="RHEA-COMP:10700"/>
        <dbReference type="ChEBI" id="CHEBI:15378"/>
        <dbReference type="ChEBI" id="CHEBI:29950"/>
        <dbReference type="ChEBI" id="CHEBI:50058"/>
        <dbReference type="ChEBI" id="CHEBI:57783"/>
        <dbReference type="ChEBI" id="CHEBI:58349"/>
        <dbReference type="EC" id="1.8.1.9"/>
    </reaction>
</comment>
<dbReference type="PRINTS" id="PR00368">
    <property type="entry name" value="FADPNR"/>
</dbReference>
<organism evidence="5 6">
    <name type="scientific">Friedmanniella luteola</name>
    <dbReference type="NCBI Taxonomy" id="546871"/>
    <lineage>
        <taxon>Bacteria</taxon>
        <taxon>Bacillati</taxon>
        <taxon>Actinomycetota</taxon>
        <taxon>Actinomycetes</taxon>
        <taxon>Propionibacteriales</taxon>
        <taxon>Nocardioidaceae</taxon>
        <taxon>Friedmanniella</taxon>
    </lineage>
</organism>
<evidence type="ECO:0000256" key="1">
    <source>
        <dbReference type="ARBA" id="ARBA00022630"/>
    </source>
</evidence>
<dbReference type="InterPro" id="IPR050097">
    <property type="entry name" value="Ferredoxin-NADP_redctase_2"/>
</dbReference>
<evidence type="ECO:0000313" key="5">
    <source>
        <dbReference type="EMBL" id="SDR78541.1"/>
    </source>
</evidence>
<evidence type="ECO:0000256" key="2">
    <source>
        <dbReference type="ARBA" id="ARBA00023002"/>
    </source>
</evidence>
<evidence type="ECO:0000256" key="3">
    <source>
        <dbReference type="ARBA" id="ARBA00048132"/>
    </source>
</evidence>
<name>A0A1H1LVJ2_9ACTN</name>
<keyword evidence="1" id="KW-0285">Flavoprotein</keyword>
<keyword evidence="6" id="KW-1185">Reference proteome</keyword>
<dbReference type="InterPro" id="IPR036188">
    <property type="entry name" value="FAD/NAD-bd_sf"/>
</dbReference>
<protein>
    <submittedName>
        <fullName evidence="5">Thioredoxin reductase</fullName>
    </submittedName>
</protein>
<feature type="domain" description="FAD/NAD(P)-binding" evidence="4">
    <location>
        <begin position="10"/>
        <end position="301"/>
    </location>
</feature>
<dbReference type="RefSeq" id="WP_091409603.1">
    <property type="nucleotide sequence ID" value="NZ_LT629749.1"/>
</dbReference>
<dbReference type="InterPro" id="IPR023753">
    <property type="entry name" value="FAD/NAD-binding_dom"/>
</dbReference>
<dbReference type="EMBL" id="LT629749">
    <property type="protein sequence ID" value="SDR78541.1"/>
    <property type="molecule type" value="Genomic_DNA"/>
</dbReference>
<dbReference type="Pfam" id="PF07992">
    <property type="entry name" value="Pyr_redox_2"/>
    <property type="match status" value="1"/>
</dbReference>
<reference evidence="5 6" key="1">
    <citation type="submission" date="2016-10" db="EMBL/GenBank/DDBJ databases">
        <authorList>
            <person name="de Groot N.N."/>
        </authorList>
    </citation>
    <scope>NUCLEOTIDE SEQUENCE [LARGE SCALE GENOMIC DNA]</scope>
    <source>
        <strain evidence="5 6">DSM 21741</strain>
    </source>
</reference>
<gene>
    <name evidence="5" type="ORF">SAMN04488543_0460</name>
</gene>
<dbReference type="PRINTS" id="PR00469">
    <property type="entry name" value="PNDRDTASEII"/>
</dbReference>
<dbReference type="GO" id="GO:0004791">
    <property type="term" value="F:thioredoxin-disulfide reductase (NADPH) activity"/>
    <property type="evidence" value="ECO:0007669"/>
    <property type="project" value="UniProtKB-EC"/>
</dbReference>
<accession>A0A1H1LVJ2</accession>
<dbReference type="Gene3D" id="3.50.50.60">
    <property type="entry name" value="FAD/NAD(P)-binding domain"/>
    <property type="match status" value="2"/>
</dbReference>
<dbReference type="SUPFAM" id="SSF51905">
    <property type="entry name" value="FAD/NAD(P)-binding domain"/>
    <property type="match status" value="1"/>
</dbReference>
<evidence type="ECO:0000259" key="4">
    <source>
        <dbReference type="Pfam" id="PF07992"/>
    </source>
</evidence>
<proteinExistence type="predicted"/>
<dbReference type="STRING" id="546871.SAMN04488543_0460"/>